<evidence type="ECO:0000313" key="1">
    <source>
        <dbReference type="EMBL" id="MBD8036629.1"/>
    </source>
</evidence>
<gene>
    <name evidence="1" type="ORF">H9635_07735</name>
</gene>
<sequence length="57" mass="6548">MENLTTQNLEKNIVTELEFVLDNNIEQIFDKCLLISGITIVNFVEASDSQKRKSITF</sequence>
<dbReference type="Proteomes" id="UP000619101">
    <property type="component" value="Unassembled WGS sequence"/>
</dbReference>
<reference evidence="1 2" key="1">
    <citation type="submission" date="2020-08" db="EMBL/GenBank/DDBJ databases">
        <title>A Genomic Blueprint of the Chicken Gut Microbiome.</title>
        <authorList>
            <person name="Gilroy R."/>
            <person name="Ravi A."/>
            <person name="Getino M."/>
            <person name="Pursley I."/>
            <person name="Horton D.L."/>
            <person name="Alikhan N.-F."/>
            <person name="Baker D."/>
            <person name="Gharbi K."/>
            <person name="Hall N."/>
            <person name="Watson M."/>
            <person name="Adriaenssens E.M."/>
            <person name="Foster-Nyarko E."/>
            <person name="Jarju S."/>
            <person name="Secka A."/>
            <person name="Antonio M."/>
            <person name="Oren A."/>
            <person name="Chaudhuri R."/>
            <person name="La Ragione R.M."/>
            <person name="Hildebrand F."/>
            <person name="Pallen M.J."/>
        </authorList>
    </citation>
    <scope>NUCLEOTIDE SEQUENCE [LARGE SCALE GENOMIC DNA]</scope>
    <source>
        <strain evidence="1 2">A46</strain>
    </source>
</reference>
<organism evidence="1 2">
    <name type="scientific">Solibacillus faecavium</name>
    <dbReference type="NCBI Taxonomy" id="2762221"/>
    <lineage>
        <taxon>Bacteria</taxon>
        <taxon>Bacillati</taxon>
        <taxon>Bacillota</taxon>
        <taxon>Bacilli</taxon>
        <taxon>Bacillales</taxon>
        <taxon>Caryophanaceae</taxon>
        <taxon>Solibacillus</taxon>
    </lineage>
</organism>
<accession>A0ABR8XXH1</accession>
<comment type="caution">
    <text evidence="1">The sequence shown here is derived from an EMBL/GenBank/DDBJ whole genome shotgun (WGS) entry which is preliminary data.</text>
</comment>
<evidence type="ECO:0000313" key="2">
    <source>
        <dbReference type="Proteomes" id="UP000619101"/>
    </source>
</evidence>
<name>A0ABR8XXH1_9BACL</name>
<proteinExistence type="predicted"/>
<dbReference type="EMBL" id="JACSPZ010000003">
    <property type="protein sequence ID" value="MBD8036629.1"/>
    <property type="molecule type" value="Genomic_DNA"/>
</dbReference>
<protein>
    <submittedName>
        <fullName evidence="1">Uncharacterized protein</fullName>
    </submittedName>
</protein>
<dbReference type="RefSeq" id="WP_191699616.1">
    <property type="nucleotide sequence ID" value="NZ_JACSPZ010000003.1"/>
</dbReference>
<keyword evidence="2" id="KW-1185">Reference proteome</keyword>